<reference evidence="14 15" key="2">
    <citation type="submission" date="2019-02" db="EMBL/GenBank/DDBJ databases">
        <title>Draft Genome Sequences of Six Type Strains of the Genus Massilia.</title>
        <authorList>
            <person name="Miess H."/>
            <person name="Frediansyhah A."/>
            <person name="Gross H."/>
        </authorList>
    </citation>
    <scope>NUCLEOTIDE SEQUENCE [LARGE SCALE GENOMIC DNA]</scope>
    <source>
        <strain evidence="14 15">DSM 17472</strain>
    </source>
</reference>
<comment type="pathway">
    <text evidence="2 8">Carbohydrate metabolism; hexose metabolism.</text>
</comment>
<feature type="binding site" evidence="10">
    <location>
        <position position="281"/>
    </location>
    <ligand>
        <name>beta-D-galactose</name>
        <dbReference type="ChEBI" id="CHEBI:27667"/>
    </ligand>
</feature>
<dbReference type="GO" id="GO:0006006">
    <property type="term" value="P:glucose metabolic process"/>
    <property type="evidence" value="ECO:0007669"/>
    <property type="project" value="TreeGrafter"/>
</dbReference>
<dbReference type="EMBL" id="BMWV01000006">
    <property type="protein sequence ID" value="GGY46275.1"/>
    <property type="molecule type" value="Genomic_DNA"/>
</dbReference>
<evidence type="ECO:0000256" key="10">
    <source>
        <dbReference type="PIRSR" id="PIRSR005096-2"/>
    </source>
</evidence>
<dbReference type="AlphaFoldDB" id="A0A411WS64"/>
<dbReference type="EC" id="5.1.3.3" evidence="4 8"/>
<reference evidence="13" key="1">
    <citation type="journal article" date="2014" name="Int. J. Syst. Evol. Microbiol.">
        <title>Complete genome sequence of Corynebacterium casei LMG S-19264T (=DSM 44701T), isolated from a smear-ripened cheese.</title>
        <authorList>
            <consortium name="US DOE Joint Genome Institute (JGI-PGF)"/>
            <person name="Walter F."/>
            <person name="Albersmeier A."/>
            <person name="Kalinowski J."/>
            <person name="Ruckert C."/>
        </authorList>
    </citation>
    <scope>NUCLEOTIDE SEQUENCE</scope>
    <source>
        <strain evidence="13">KCTC 12343</strain>
    </source>
</reference>
<dbReference type="InterPro" id="IPR047215">
    <property type="entry name" value="Galactose_mutarotase-like"/>
</dbReference>
<sequence length="396" mass="42302">MIRPSITMAALALAWAGAAAGEGRPATPSGVQVRPFGTLATGQAIEQVTLTNGRGMTLSTIDYGATITGATVADRTGRRANVILDQPDLATYERSKTKHAAVIGRYAGRIANARYTLDGKTVELIPNARGMTIHGGPDGYEKRVWKRRDFADQDSLGSVYTLVSPDGDQRFPGTLTIDVTYRLQRASDEFSIEYAARTDKPTVLNLTNHGYFNLAGAGSGGLQTHRFCIAAQRYAVTDDQRLPSGELAPVAGTPLDLRRPTDITPLLAQPAGTLAPPRGFDHSYVFDHPAGTLARVAVIDETASGRRLEILTTEPSAQFYTGNGFNGTERGSSGRPYRQHDGFAFETQHLPDSPNHPSFPSTALYPGQEFKSVTTFRFSAVAAGAAPGACMPASSQ</sequence>
<dbReference type="PANTHER" id="PTHR10091">
    <property type="entry name" value="ALDOSE-1-EPIMERASE"/>
    <property type="match status" value="1"/>
</dbReference>
<protein>
    <recommendedName>
        <fullName evidence="5 8">Aldose 1-epimerase</fullName>
        <ecNumber evidence="4 8">5.1.3.3</ecNumber>
    </recommendedName>
</protein>
<dbReference type="Pfam" id="PF01263">
    <property type="entry name" value="Aldose_epim"/>
    <property type="match status" value="1"/>
</dbReference>
<dbReference type="PIRSF" id="PIRSF005096">
    <property type="entry name" value="GALM"/>
    <property type="match status" value="1"/>
</dbReference>
<dbReference type="Gene3D" id="2.70.98.10">
    <property type="match status" value="1"/>
</dbReference>
<dbReference type="RefSeq" id="WP_131143778.1">
    <property type="nucleotide sequence ID" value="NZ_BMWV01000006.1"/>
</dbReference>
<reference evidence="13" key="3">
    <citation type="submission" date="2022-12" db="EMBL/GenBank/DDBJ databases">
        <authorList>
            <person name="Sun Q."/>
            <person name="Kim S."/>
        </authorList>
    </citation>
    <scope>NUCLEOTIDE SEQUENCE</scope>
    <source>
        <strain evidence="13">KCTC 12343</strain>
    </source>
</reference>
<feature type="binding site" evidence="11">
    <location>
        <begin position="209"/>
        <end position="211"/>
    </location>
    <ligand>
        <name>beta-D-galactose</name>
        <dbReference type="ChEBI" id="CHEBI:27667"/>
    </ligand>
</feature>
<evidence type="ECO:0000256" key="4">
    <source>
        <dbReference type="ARBA" id="ARBA00013185"/>
    </source>
</evidence>
<dbReference type="SUPFAM" id="SSF74650">
    <property type="entry name" value="Galactose mutarotase-like"/>
    <property type="match status" value="1"/>
</dbReference>
<feature type="active site" description="Proton acceptor" evidence="9">
    <location>
        <position position="346"/>
    </location>
</feature>
<keyword evidence="15" id="KW-1185">Reference proteome</keyword>
<dbReference type="PANTHER" id="PTHR10091:SF49">
    <property type="entry name" value="ALDOSE 1-EPIMERASE"/>
    <property type="match status" value="1"/>
</dbReference>
<evidence type="ECO:0000256" key="9">
    <source>
        <dbReference type="PIRSR" id="PIRSR005096-1"/>
    </source>
</evidence>
<dbReference type="NCBIfam" id="NF008277">
    <property type="entry name" value="PRK11055.1"/>
    <property type="match status" value="1"/>
</dbReference>
<keyword evidence="12" id="KW-0732">Signal</keyword>
<organism evidence="13 16">
    <name type="scientific">Pseudoduganella albidiflava</name>
    <dbReference type="NCBI Taxonomy" id="321983"/>
    <lineage>
        <taxon>Bacteria</taxon>
        <taxon>Pseudomonadati</taxon>
        <taxon>Pseudomonadota</taxon>
        <taxon>Betaproteobacteria</taxon>
        <taxon>Burkholderiales</taxon>
        <taxon>Oxalobacteraceae</taxon>
        <taxon>Telluria group</taxon>
        <taxon>Pseudoduganella</taxon>
    </lineage>
</organism>
<dbReference type="Proteomes" id="UP000628442">
    <property type="component" value="Unassembled WGS sequence"/>
</dbReference>
<dbReference type="InterPro" id="IPR011013">
    <property type="entry name" value="Gal_mutarotase_sf_dom"/>
</dbReference>
<evidence type="ECO:0000256" key="11">
    <source>
        <dbReference type="PIRSR" id="PIRSR005096-3"/>
    </source>
</evidence>
<name>A0A411WS64_9BURK</name>
<dbReference type="GO" id="GO:0030246">
    <property type="term" value="F:carbohydrate binding"/>
    <property type="evidence" value="ECO:0007669"/>
    <property type="project" value="InterPro"/>
</dbReference>
<evidence type="ECO:0000313" key="16">
    <source>
        <dbReference type="Proteomes" id="UP000628442"/>
    </source>
</evidence>
<gene>
    <name evidence="13" type="primary">mro</name>
    <name evidence="14" type="ORF">EYF70_01255</name>
    <name evidence="13" type="ORF">GCM10007387_30530</name>
</gene>
<evidence type="ECO:0000256" key="5">
    <source>
        <dbReference type="ARBA" id="ARBA00014165"/>
    </source>
</evidence>
<comment type="similarity">
    <text evidence="3 8">Belongs to the aldose epimerase family.</text>
</comment>
<dbReference type="GO" id="GO:0033499">
    <property type="term" value="P:galactose catabolic process via UDP-galactose, Leloir pathway"/>
    <property type="evidence" value="ECO:0007669"/>
    <property type="project" value="TreeGrafter"/>
</dbReference>
<evidence type="ECO:0000256" key="2">
    <source>
        <dbReference type="ARBA" id="ARBA00005028"/>
    </source>
</evidence>
<feature type="chain" id="PRO_5044601493" description="Aldose 1-epimerase" evidence="12">
    <location>
        <begin position="21"/>
        <end position="396"/>
    </location>
</feature>
<keyword evidence="7 8" id="KW-0119">Carbohydrate metabolism</keyword>
<evidence type="ECO:0000256" key="8">
    <source>
        <dbReference type="PIRNR" id="PIRNR005096"/>
    </source>
</evidence>
<dbReference type="PROSITE" id="PS00545">
    <property type="entry name" value="ALDOSE_1_EPIMERASE"/>
    <property type="match status" value="1"/>
</dbReference>
<feature type="active site" description="Proton donor" evidence="9">
    <location>
        <position position="209"/>
    </location>
</feature>
<evidence type="ECO:0000313" key="13">
    <source>
        <dbReference type="EMBL" id="GGY46275.1"/>
    </source>
</evidence>
<accession>A0A411WS64</accession>
<comment type="catalytic activity">
    <reaction evidence="1 8">
        <text>alpha-D-glucose = beta-D-glucose</text>
        <dbReference type="Rhea" id="RHEA:10264"/>
        <dbReference type="ChEBI" id="CHEBI:15903"/>
        <dbReference type="ChEBI" id="CHEBI:17925"/>
        <dbReference type="EC" id="5.1.3.3"/>
    </reaction>
</comment>
<dbReference type="InterPro" id="IPR014718">
    <property type="entry name" value="GH-type_carb-bd"/>
</dbReference>
<dbReference type="InterPro" id="IPR018052">
    <property type="entry name" value="Ald1_epimerase_CS"/>
</dbReference>
<feature type="signal peptide" evidence="12">
    <location>
        <begin position="1"/>
        <end position="20"/>
    </location>
</feature>
<keyword evidence="6 8" id="KW-0413">Isomerase</keyword>
<evidence type="ECO:0000256" key="3">
    <source>
        <dbReference type="ARBA" id="ARBA00006206"/>
    </source>
</evidence>
<evidence type="ECO:0000313" key="15">
    <source>
        <dbReference type="Proteomes" id="UP000292307"/>
    </source>
</evidence>
<proteinExistence type="inferred from homology"/>
<dbReference type="InterPro" id="IPR008183">
    <property type="entry name" value="Aldose_1/G6P_1-epimerase"/>
</dbReference>
<dbReference type="GO" id="GO:0004034">
    <property type="term" value="F:aldose 1-epimerase activity"/>
    <property type="evidence" value="ECO:0007669"/>
    <property type="project" value="UniProtKB-EC"/>
</dbReference>
<evidence type="ECO:0000256" key="12">
    <source>
        <dbReference type="SAM" id="SignalP"/>
    </source>
</evidence>
<dbReference type="InterPro" id="IPR015443">
    <property type="entry name" value="Aldose_1-epimerase"/>
</dbReference>
<dbReference type="Proteomes" id="UP000292307">
    <property type="component" value="Chromosome"/>
</dbReference>
<evidence type="ECO:0000313" key="14">
    <source>
        <dbReference type="EMBL" id="QBH99624.1"/>
    </source>
</evidence>
<dbReference type="EMBL" id="CP036401">
    <property type="protein sequence ID" value="QBH99624.1"/>
    <property type="molecule type" value="Genomic_DNA"/>
</dbReference>
<evidence type="ECO:0000256" key="1">
    <source>
        <dbReference type="ARBA" id="ARBA00001614"/>
    </source>
</evidence>
<evidence type="ECO:0000256" key="7">
    <source>
        <dbReference type="ARBA" id="ARBA00023277"/>
    </source>
</evidence>
<evidence type="ECO:0000256" key="6">
    <source>
        <dbReference type="ARBA" id="ARBA00023235"/>
    </source>
</evidence>
<dbReference type="CDD" id="cd09019">
    <property type="entry name" value="galactose_mutarotase_like"/>
    <property type="match status" value="1"/>
</dbReference>
<dbReference type="OrthoDB" id="9779408at2"/>